<dbReference type="SUPFAM" id="SSF56219">
    <property type="entry name" value="DNase I-like"/>
    <property type="match status" value="1"/>
</dbReference>
<dbReference type="InterPro" id="IPR025558">
    <property type="entry name" value="DUF4283"/>
</dbReference>
<evidence type="ECO:0000313" key="4">
    <source>
        <dbReference type="Proteomes" id="UP000289738"/>
    </source>
</evidence>
<gene>
    <name evidence="3" type="ORF">Ahy_B09g095213</name>
</gene>
<dbReference type="Gene3D" id="3.60.10.10">
    <property type="entry name" value="Endonuclease/exonuclease/phosphatase"/>
    <property type="match status" value="1"/>
</dbReference>
<dbReference type="STRING" id="3818.A0A444XD68"/>
<feature type="region of interest" description="Disordered" evidence="1">
    <location>
        <begin position="311"/>
        <end position="353"/>
    </location>
</feature>
<protein>
    <recommendedName>
        <fullName evidence="2">DUF4283 domain-containing protein</fullName>
    </recommendedName>
</protein>
<proteinExistence type="predicted"/>
<feature type="region of interest" description="Disordered" evidence="1">
    <location>
        <begin position="1"/>
        <end position="65"/>
    </location>
</feature>
<evidence type="ECO:0000259" key="2">
    <source>
        <dbReference type="Pfam" id="PF14111"/>
    </source>
</evidence>
<dbReference type="Proteomes" id="UP000289738">
    <property type="component" value="Chromosome B09"/>
</dbReference>
<feature type="region of interest" description="Disordered" evidence="1">
    <location>
        <begin position="203"/>
        <end position="238"/>
    </location>
</feature>
<evidence type="ECO:0000256" key="1">
    <source>
        <dbReference type="SAM" id="MobiDB-lite"/>
    </source>
</evidence>
<feature type="region of interest" description="Disordered" evidence="1">
    <location>
        <begin position="256"/>
        <end position="278"/>
    </location>
</feature>
<evidence type="ECO:0000313" key="3">
    <source>
        <dbReference type="EMBL" id="RYQ87684.1"/>
    </source>
</evidence>
<comment type="caution">
    <text evidence="3">The sequence shown here is derived from an EMBL/GenBank/DDBJ whole genome shotgun (WGS) entry which is preliminary data.</text>
</comment>
<dbReference type="EMBL" id="SDMP01000019">
    <property type="protein sequence ID" value="RYQ87684.1"/>
    <property type="molecule type" value="Genomic_DNA"/>
</dbReference>
<feature type="compositionally biased region" description="Basic and acidic residues" evidence="1">
    <location>
        <begin position="38"/>
        <end position="51"/>
    </location>
</feature>
<dbReference type="AlphaFoldDB" id="A0A444XD68"/>
<reference evidence="3 4" key="1">
    <citation type="submission" date="2019-01" db="EMBL/GenBank/DDBJ databases">
        <title>Sequencing of cultivated peanut Arachis hypogaea provides insights into genome evolution and oil improvement.</title>
        <authorList>
            <person name="Chen X."/>
        </authorList>
    </citation>
    <scope>NUCLEOTIDE SEQUENCE [LARGE SCALE GENOMIC DNA]</scope>
    <source>
        <strain evidence="4">cv. Fuhuasheng</strain>
        <tissue evidence="3">Leaves</tissue>
    </source>
</reference>
<dbReference type="PANTHER" id="PTHR35218">
    <property type="entry name" value="RNASE H DOMAIN-CONTAINING PROTEIN"/>
    <property type="match status" value="1"/>
</dbReference>
<feature type="compositionally biased region" description="Polar residues" evidence="1">
    <location>
        <begin position="317"/>
        <end position="339"/>
    </location>
</feature>
<feature type="region of interest" description="Disordered" evidence="1">
    <location>
        <begin position="164"/>
        <end position="190"/>
    </location>
</feature>
<dbReference type="PANTHER" id="PTHR35218:SF9">
    <property type="entry name" value="ENDONUCLEASE_EXONUCLEASE_PHOSPHATASE DOMAIN-CONTAINING PROTEIN"/>
    <property type="match status" value="1"/>
</dbReference>
<feature type="domain" description="DUF4283" evidence="2">
    <location>
        <begin position="83"/>
        <end position="160"/>
    </location>
</feature>
<name>A0A444XD68_ARAHY</name>
<sequence>MEIVPVEENPIPGVKSSYKDTLLTGPGLESDQEEPLNMDDHEPNPEDKWYQDDQNGEDVEEPFNPCPTIPVSKEEFEEWCKPWKNALMVKVLGKRVTFTFMEQRLCRDWESKGKIHVIDMNRDYFLVHFSDEEDYTHALMEGPWMIAGHYLIVQRWRPFFLADSTEEGNQNGKSESPQNQTNHINGQSSANFGPWMLVKRYARKAQSHPKKSQTNLMPIPSYIAKKDGSPTGKDSAQGSRFDILNEENLGNAQVSMEGSDKVQEETEQIGPQQPKDQEVFVRTHSLKRVPKAGAGKNPQIKKKLVSTSRALLEQGDKPNQNRNTTKNSENALANPNGVESPTRAMKGKEKDPELEGMELVVKDYMRRMEKEKWEAFNSAKDGRMNLDQHAVRDNMLFRSDKNSKPLGTRLGTPDPKGNLRLQAESSMVEAGDRGRKGVSLARDQVATEGTGNKAFPSTIRDLRQEYGANLVFLLETHISGTRGKQIRDKIGFDKAFIVEADGRAGGIWCLWDSSVWTVDILEHDKQYIHLRVSGAGNFSSPWIITAVYGSPQRTTKKILWSSIKTFASNVNLPWCLLGDFNALLHNHEKRICSTWKNVNQSSIWRIGDGSQIRFWDHCWIPGVGRLSESTSQVSRFANNSDLVTDFLNVSGQWDVGKLQGMLPQSIINKIVAISPPSPWKEADEESTSHVLRDCYYARSIWHNFDPPNGSNSFFSTDLNEWLFQNLTSNNSWACLFGVTVASLWYFRNKLVFDGESVTTNNALHQIRARAEEFLKGAIKDLNPRSSQAASACLVRWSPPNGDEVKLNVDGSWFSDRSNAACGGVFRDSMGRFLKRLLL</sequence>
<accession>A0A444XD68</accession>
<feature type="region of interest" description="Disordered" evidence="1">
    <location>
        <begin position="399"/>
        <end position="419"/>
    </location>
</feature>
<feature type="compositionally biased region" description="Polar residues" evidence="1">
    <location>
        <begin position="167"/>
        <end position="190"/>
    </location>
</feature>
<organism evidence="3 4">
    <name type="scientific">Arachis hypogaea</name>
    <name type="common">Peanut</name>
    <dbReference type="NCBI Taxonomy" id="3818"/>
    <lineage>
        <taxon>Eukaryota</taxon>
        <taxon>Viridiplantae</taxon>
        <taxon>Streptophyta</taxon>
        <taxon>Embryophyta</taxon>
        <taxon>Tracheophyta</taxon>
        <taxon>Spermatophyta</taxon>
        <taxon>Magnoliopsida</taxon>
        <taxon>eudicotyledons</taxon>
        <taxon>Gunneridae</taxon>
        <taxon>Pentapetalae</taxon>
        <taxon>rosids</taxon>
        <taxon>fabids</taxon>
        <taxon>Fabales</taxon>
        <taxon>Fabaceae</taxon>
        <taxon>Papilionoideae</taxon>
        <taxon>50 kb inversion clade</taxon>
        <taxon>dalbergioids sensu lato</taxon>
        <taxon>Dalbergieae</taxon>
        <taxon>Pterocarpus clade</taxon>
        <taxon>Arachis</taxon>
    </lineage>
</organism>
<dbReference type="Pfam" id="PF14111">
    <property type="entry name" value="DUF4283"/>
    <property type="match status" value="1"/>
</dbReference>
<dbReference type="InterPro" id="IPR036691">
    <property type="entry name" value="Endo/exonu/phosph_ase_sf"/>
</dbReference>
<keyword evidence="4" id="KW-1185">Reference proteome</keyword>